<reference evidence="3 4" key="1">
    <citation type="submission" date="2019-08" db="EMBL/GenBank/DDBJ databases">
        <title>A chromosome-level genome assembly, high-density linkage maps, and genome scans reveal the genomic architecture of hybrid incompatibilities underlying speciation via character displacement in darters (Percidae: Etheostominae).</title>
        <authorList>
            <person name="Moran R.L."/>
            <person name="Catchen J.M."/>
            <person name="Fuller R.C."/>
        </authorList>
    </citation>
    <scope>NUCLEOTIDE SEQUENCE [LARGE SCALE GENOMIC DNA]</scope>
    <source>
        <strain evidence="3">EspeVRDwgs_2016</strain>
        <tissue evidence="3">Muscle</tissue>
    </source>
</reference>
<feature type="region of interest" description="Disordered" evidence="1">
    <location>
        <begin position="1"/>
        <end position="39"/>
    </location>
</feature>
<proteinExistence type="predicted"/>
<comment type="caution">
    <text evidence="3">The sequence shown here is derived from an EMBL/GenBank/DDBJ whole genome shotgun (WGS) entry which is preliminary data.</text>
</comment>
<sequence length="279" mass="31550">MEQLRPKAKAFLNAETLQGRDKQSRKKREKQTHTHATPTYFSLHGCNPRRLLKKTPERRPAEAEGCPESRQQVLCDLGMTRLTGPTVLLLATLSALSSQDKVTLEVRYQQETITAARGSSVKLSCNTYYDFEQCGLLHAVWCHISNQSVELTDPSKYFTTVNETVSEDVRHRQIVTEILDLTPEDNGQFQCKAECDTSRERAMGHFIWIDVKGSRMIHEVIDTGQVASGALRLAGLGELALQEHSGNTKPFLFVDRLSQDVVVRNRLEARVRKQLSQEL</sequence>
<feature type="domain" description="Ig-like" evidence="2">
    <location>
        <begin position="85"/>
        <end position="204"/>
    </location>
</feature>
<evidence type="ECO:0000313" key="4">
    <source>
        <dbReference type="Proteomes" id="UP000327493"/>
    </source>
</evidence>
<dbReference type="AlphaFoldDB" id="A0A5J5DF69"/>
<name>A0A5J5DF69_9PERO</name>
<dbReference type="InterPro" id="IPR007110">
    <property type="entry name" value="Ig-like_dom"/>
</dbReference>
<evidence type="ECO:0000259" key="2">
    <source>
        <dbReference type="PROSITE" id="PS50835"/>
    </source>
</evidence>
<dbReference type="SUPFAM" id="SSF48726">
    <property type="entry name" value="Immunoglobulin"/>
    <property type="match status" value="1"/>
</dbReference>
<dbReference type="EMBL" id="VOFY01000006">
    <property type="protein sequence ID" value="KAA8591953.1"/>
    <property type="molecule type" value="Genomic_DNA"/>
</dbReference>
<dbReference type="PROSITE" id="PS50835">
    <property type="entry name" value="IG_LIKE"/>
    <property type="match status" value="1"/>
</dbReference>
<keyword evidence="4" id="KW-1185">Reference proteome</keyword>
<dbReference type="InterPro" id="IPR036179">
    <property type="entry name" value="Ig-like_dom_sf"/>
</dbReference>
<evidence type="ECO:0000256" key="1">
    <source>
        <dbReference type="SAM" id="MobiDB-lite"/>
    </source>
</evidence>
<gene>
    <name evidence="3" type="ORF">FQN60_017327</name>
</gene>
<dbReference type="Proteomes" id="UP000327493">
    <property type="component" value="Chromosome 6"/>
</dbReference>
<evidence type="ECO:0000313" key="3">
    <source>
        <dbReference type="EMBL" id="KAA8591953.1"/>
    </source>
</evidence>
<accession>A0A5J5DF69</accession>
<protein>
    <recommendedName>
        <fullName evidence="2">Ig-like domain-containing protein</fullName>
    </recommendedName>
</protein>
<organism evidence="3 4">
    <name type="scientific">Etheostoma spectabile</name>
    <name type="common">orangethroat darter</name>
    <dbReference type="NCBI Taxonomy" id="54343"/>
    <lineage>
        <taxon>Eukaryota</taxon>
        <taxon>Metazoa</taxon>
        <taxon>Chordata</taxon>
        <taxon>Craniata</taxon>
        <taxon>Vertebrata</taxon>
        <taxon>Euteleostomi</taxon>
        <taxon>Actinopterygii</taxon>
        <taxon>Neopterygii</taxon>
        <taxon>Teleostei</taxon>
        <taxon>Neoteleostei</taxon>
        <taxon>Acanthomorphata</taxon>
        <taxon>Eupercaria</taxon>
        <taxon>Perciformes</taxon>
        <taxon>Percoidei</taxon>
        <taxon>Percidae</taxon>
        <taxon>Etheostomatinae</taxon>
        <taxon>Etheostoma</taxon>
    </lineage>
</organism>
<dbReference type="InterPro" id="IPR013783">
    <property type="entry name" value="Ig-like_fold"/>
</dbReference>
<dbReference type="Gene3D" id="2.60.40.10">
    <property type="entry name" value="Immunoglobulins"/>
    <property type="match status" value="1"/>
</dbReference>